<name>A0A7R9J1Z7_TIMCA</name>
<proteinExistence type="predicted"/>
<dbReference type="EMBL" id="OE180240">
    <property type="protein sequence ID" value="CAD7570872.1"/>
    <property type="molecule type" value="Genomic_DNA"/>
</dbReference>
<protein>
    <submittedName>
        <fullName evidence="2">(California timema) hypothetical protein</fullName>
    </submittedName>
</protein>
<reference evidence="2" key="1">
    <citation type="submission" date="2020-11" db="EMBL/GenBank/DDBJ databases">
        <authorList>
            <person name="Tran Van P."/>
        </authorList>
    </citation>
    <scope>NUCLEOTIDE SEQUENCE</scope>
</reference>
<feature type="region of interest" description="Disordered" evidence="1">
    <location>
        <begin position="84"/>
        <end position="133"/>
    </location>
</feature>
<evidence type="ECO:0000313" key="2">
    <source>
        <dbReference type="EMBL" id="CAD7570872.1"/>
    </source>
</evidence>
<dbReference type="AlphaFoldDB" id="A0A7R9J1Z7"/>
<sequence length="877" mass="98902">MESNRLEADELDYEIRIRGVVPESTVEASKFSSFFGPYIPCALQASHSLSVPRVSDQFPTTSLGTALAAGISNSSLRRTIARENEKGRGGIVTSPSHQSVQLLPEKSRKKRRDRSNWKKEKLKQKRTSDKVAQGNLMLKHTIQEKPKRNRIKNGKKKPQDINKVELFCDGCPGQNKNITVIGMLAKWLSSDLSGNVQSVHITFPVVGHSFLPPDRVFGRIEKIVKKKDTIVQPEEYEEIFQKFGTVRSVGDDVPVGMNEDLWGEDISEEAMEECLLQASQICSQTATNQQATNLVTIAASTSISQCDQFKMPILQTKNVYAFCKQSNSVPPRRFNNMVKKTSKNSLMKSELSQGSNPFGVVSEMAKCFQNFTEHKKRKQVNIEKLMADYERLNRVSLYLNRRSLEPCYASIHSLTVLDSLDCTRSKYHIEKILGEILVLLSDQLTMLKELDLSCQELQDLDKELLESSDERLMGESTLLSSEQWSSQESGVEARRGLGLLAAITSLSSHAASLLSGQAEYSSVITLSTPVKPNCQPFFVYDEFKVKPKDLSFSYLNCNLGFLTLLRDLCVAIKQERRCLAYSGILAGVVALIKSVMVHPTSQSKCMPLVCQILKEIVFCRPQVNVILPFTELLYILSPFPEVCGSLCHNSPKEKYLDKCSRDIIHFHTEDSCVLQVLSWLVGVRIADMTVRSHVCRNFVRWLSGCFSGPHHGPPWLHGMAGTCMCRKRLEQVTCGLLYRAFQDFKQLHTEGSTQTRQTKWFPGGDKGLIRELRTTIQTGILVLHRLVDQDQDFGIHIASMEGEWQMFVLGCGKAQTMLGLNARQRRCLEELVTMEEEEIKPDPGSSGMTPEGVRENKTVFHHLWQDHLLYTSHNYVQ</sequence>
<evidence type="ECO:0000256" key="1">
    <source>
        <dbReference type="SAM" id="MobiDB-lite"/>
    </source>
</evidence>
<organism evidence="2">
    <name type="scientific">Timema californicum</name>
    <name type="common">California timema</name>
    <name type="synonym">Walking stick</name>
    <dbReference type="NCBI Taxonomy" id="61474"/>
    <lineage>
        <taxon>Eukaryota</taxon>
        <taxon>Metazoa</taxon>
        <taxon>Ecdysozoa</taxon>
        <taxon>Arthropoda</taxon>
        <taxon>Hexapoda</taxon>
        <taxon>Insecta</taxon>
        <taxon>Pterygota</taxon>
        <taxon>Neoptera</taxon>
        <taxon>Polyneoptera</taxon>
        <taxon>Phasmatodea</taxon>
        <taxon>Timematodea</taxon>
        <taxon>Timematoidea</taxon>
        <taxon>Timematidae</taxon>
        <taxon>Timema</taxon>
    </lineage>
</organism>
<accession>A0A7R9J1Z7</accession>
<gene>
    <name evidence="2" type="ORF">TCMB3V08_LOCUS3559</name>
</gene>